<feature type="domain" description="N-acetyltransferase" evidence="3">
    <location>
        <begin position="1"/>
        <end position="142"/>
    </location>
</feature>
<keyword evidence="4" id="KW-0689">Ribosomal protein</keyword>
<dbReference type="eggNOG" id="arCOG00833">
    <property type="taxonomic scope" value="Archaea"/>
</dbReference>
<dbReference type="InterPro" id="IPR016181">
    <property type="entry name" value="Acyl_CoA_acyltransferase"/>
</dbReference>
<dbReference type="InterPro" id="IPR045047">
    <property type="entry name" value="Ard1-like"/>
</dbReference>
<sequence>MIRSYTSRDVKDMLEIEKEAFQPANPSYDLFVYISHSDDLLVADIGGRVVGYIAVMDMDSSAKIISFAVKREFRGMGIGTILLDKALVRCRERGKKSVYLEVRVSNERAQKLYKKKGFKIIDVIPSYYRDGEDAYLMLCNTTDDL</sequence>
<gene>
    <name evidence="4" type="ORF">Asulf_00065</name>
</gene>
<dbReference type="InterPro" id="IPR000182">
    <property type="entry name" value="GNAT_dom"/>
</dbReference>
<evidence type="ECO:0000256" key="2">
    <source>
        <dbReference type="ARBA" id="ARBA00023315"/>
    </source>
</evidence>
<protein>
    <submittedName>
        <fullName evidence="4">(SSU ribosomal protein S18P)-alanine acetyltransferase</fullName>
    </submittedName>
</protein>
<evidence type="ECO:0000313" key="5">
    <source>
        <dbReference type="Proteomes" id="UP000013307"/>
    </source>
</evidence>
<dbReference type="STRING" id="387631.Asulf_00065"/>
<name>N0BI33_9EURY</name>
<keyword evidence="4" id="KW-0687">Ribonucleoprotein</keyword>
<dbReference type="Proteomes" id="UP000013307">
    <property type="component" value="Chromosome"/>
</dbReference>
<dbReference type="Pfam" id="PF00583">
    <property type="entry name" value="Acetyltransf_1"/>
    <property type="match status" value="1"/>
</dbReference>
<keyword evidence="5" id="KW-1185">Reference proteome</keyword>
<accession>N0BI33</accession>
<reference evidence="4 5" key="1">
    <citation type="journal article" date="2013" name="Genome Announc.">
        <title>Complete Genome Sequence of the Thermophilic and Facultatively Chemolithoautotrophic Sulfate Reducer Archaeoglobus sulfaticallidus Strain PM70-1T.</title>
        <authorList>
            <person name="Stokke R."/>
            <person name="Hocking W.P."/>
            <person name="Steinsbu B.O."/>
            <person name="Steen I.H."/>
        </authorList>
    </citation>
    <scope>NUCLEOTIDE SEQUENCE [LARGE SCALE GENOMIC DNA]</scope>
    <source>
        <strain evidence="4">PM70-1</strain>
    </source>
</reference>
<dbReference type="CDD" id="cd04301">
    <property type="entry name" value="NAT_SF"/>
    <property type="match status" value="1"/>
</dbReference>
<dbReference type="KEGG" id="ast:Asulf_00065"/>
<dbReference type="SUPFAM" id="SSF55729">
    <property type="entry name" value="Acyl-CoA N-acyltransferases (Nat)"/>
    <property type="match status" value="1"/>
</dbReference>
<dbReference type="AlphaFoldDB" id="N0BI33"/>
<dbReference type="GO" id="GO:0005840">
    <property type="term" value="C:ribosome"/>
    <property type="evidence" value="ECO:0007669"/>
    <property type="project" value="UniProtKB-KW"/>
</dbReference>
<evidence type="ECO:0000256" key="1">
    <source>
        <dbReference type="ARBA" id="ARBA00022679"/>
    </source>
</evidence>
<dbReference type="PANTHER" id="PTHR23091">
    <property type="entry name" value="N-TERMINAL ACETYLTRANSFERASE"/>
    <property type="match status" value="1"/>
</dbReference>
<organism evidence="4 5">
    <name type="scientific">Archaeoglobus sulfaticallidus PM70-1</name>
    <dbReference type="NCBI Taxonomy" id="387631"/>
    <lineage>
        <taxon>Archaea</taxon>
        <taxon>Methanobacteriati</taxon>
        <taxon>Methanobacteriota</taxon>
        <taxon>Archaeoglobi</taxon>
        <taxon>Archaeoglobales</taxon>
        <taxon>Archaeoglobaceae</taxon>
        <taxon>Archaeoglobus</taxon>
    </lineage>
</organism>
<dbReference type="EMBL" id="CP005290">
    <property type="protein sequence ID" value="AGK60101.1"/>
    <property type="molecule type" value="Genomic_DNA"/>
</dbReference>
<dbReference type="PANTHER" id="PTHR23091:SF4">
    <property type="entry name" value="N-TERMINAL AMINO-ACID N(ALPHA)-ACETYLTRANSFERASE NATA"/>
    <property type="match status" value="1"/>
</dbReference>
<evidence type="ECO:0000313" key="4">
    <source>
        <dbReference type="EMBL" id="AGK60101.1"/>
    </source>
</evidence>
<dbReference type="PROSITE" id="PS51186">
    <property type="entry name" value="GNAT"/>
    <property type="match status" value="1"/>
</dbReference>
<proteinExistence type="predicted"/>
<keyword evidence="2" id="KW-0012">Acyltransferase</keyword>
<evidence type="ECO:0000259" key="3">
    <source>
        <dbReference type="PROSITE" id="PS51186"/>
    </source>
</evidence>
<dbReference type="InterPro" id="IPR006464">
    <property type="entry name" value="AcTrfase_RimI/Ard1"/>
</dbReference>
<dbReference type="HOGENOM" id="CLU_013985_23_0_2"/>
<dbReference type="Gene3D" id="3.40.630.30">
    <property type="match status" value="1"/>
</dbReference>
<dbReference type="GO" id="GO:0004596">
    <property type="term" value="F:protein-N-terminal amino-acid acetyltransferase activity"/>
    <property type="evidence" value="ECO:0007669"/>
    <property type="project" value="InterPro"/>
</dbReference>
<keyword evidence="1 4" id="KW-0808">Transferase</keyword>
<dbReference type="NCBIfam" id="TIGR01575">
    <property type="entry name" value="rimI"/>
    <property type="match status" value="1"/>
</dbReference>
<dbReference type="GO" id="GO:0031415">
    <property type="term" value="C:NatA complex"/>
    <property type="evidence" value="ECO:0007669"/>
    <property type="project" value="InterPro"/>
</dbReference>